<dbReference type="InterPro" id="IPR050248">
    <property type="entry name" value="Polysacc_deacetylase_ArnD"/>
</dbReference>
<dbReference type="Proteomes" id="UP000316092">
    <property type="component" value="Unassembled WGS sequence"/>
</dbReference>
<evidence type="ECO:0000259" key="1">
    <source>
        <dbReference type="PROSITE" id="PS51677"/>
    </source>
</evidence>
<dbReference type="SUPFAM" id="SSF88713">
    <property type="entry name" value="Glycoside hydrolase/deacetylase"/>
    <property type="match status" value="1"/>
</dbReference>
<proteinExistence type="predicted"/>
<gene>
    <name evidence="2" type="ORF">FNU79_07045</name>
</gene>
<dbReference type="Pfam" id="PF22790">
    <property type="entry name" value="YkoP"/>
    <property type="match status" value="1"/>
</dbReference>
<sequence length="420" mass="45964">MKRRTRAILGGAAGLAAYYGLPYLLVQVVGLGLVREGRRSHYDLALTFDDGPDPSTTPAVLNALAAVGARATFFVVVDKAEAHPDLIARMLSAGHQVELHAVKHRHTWLRSPWGALLEPRRGAARLSKVLGHPVRYHRPPHGAYTLATVLGQRWAGLTGAHWSVESRDWHPDFSAQAVRGRVLSRSRPGAVTVMHDAGPGAAKTVVALPALLSELQARGYTFHPLSTLPGLAPLGRAGLLRRISGITDLIFDRLSHIEPVTQRADNAFRVGVTRLPFGPITLRTGQVIEKGAKVLDLHVRSDHMVDFGVKRGMRRATAWDLPWLADEITRRPDWKDAQGIYTLGTLTSLAAMFGFETYDLPSAEAQRLTRWANWLRRAYGTQEEANSARLSIIGMDAFLARYLGRGKDQAEGGPAPASRL</sequence>
<dbReference type="InterPro" id="IPR054467">
    <property type="entry name" value="YkoP-like_dom"/>
</dbReference>
<keyword evidence="3" id="KW-1185">Reference proteome</keyword>
<protein>
    <submittedName>
        <fullName evidence="2">Polysaccharide deacetylase family protein</fullName>
    </submittedName>
</protein>
<dbReference type="InterPro" id="IPR002509">
    <property type="entry name" value="NODB_dom"/>
</dbReference>
<dbReference type="PANTHER" id="PTHR10587">
    <property type="entry name" value="GLYCOSYL TRANSFERASE-RELATED"/>
    <property type="match status" value="1"/>
</dbReference>
<dbReference type="CDD" id="cd10959">
    <property type="entry name" value="CE4_NodB_like_3"/>
    <property type="match status" value="1"/>
</dbReference>
<dbReference type="GO" id="GO:0005975">
    <property type="term" value="P:carbohydrate metabolic process"/>
    <property type="evidence" value="ECO:0007669"/>
    <property type="project" value="InterPro"/>
</dbReference>
<dbReference type="PANTHER" id="PTHR10587:SF137">
    <property type="entry name" value="4-DEOXY-4-FORMAMIDO-L-ARABINOSE-PHOSPHOUNDECAPRENOL DEFORMYLASE ARND-RELATED"/>
    <property type="match status" value="1"/>
</dbReference>
<dbReference type="AlphaFoldDB" id="A0A553V1S1"/>
<dbReference type="GO" id="GO:0016810">
    <property type="term" value="F:hydrolase activity, acting on carbon-nitrogen (but not peptide) bonds"/>
    <property type="evidence" value="ECO:0007669"/>
    <property type="project" value="InterPro"/>
</dbReference>
<dbReference type="OrthoDB" id="62208at2"/>
<dbReference type="Gene3D" id="3.20.20.370">
    <property type="entry name" value="Glycoside hydrolase/deacetylase"/>
    <property type="match status" value="1"/>
</dbReference>
<dbReference type="EMBL" id="VKDB01000005">
    <property type="protein sequence ID" value="TSA86408.1"/>
    <property type="molecule type" value="Genomic_DNA"/>
</dbReference>
<reference evidence="2 3" key="1">
    <citation type="submission" date="2019-07" db="EMBL/GenBank/DDBJ databases">
        <title>Deinococcus detaillus sp. nov., isolated from humus soil in Antarctica.</title>
        <authorList>
            <person name="Zhang K."/>
        </authorList>
    </citation>
    <scope>NUCLEOTIDE SEQUENCE [LARGE SCALE GENOMIC DNA]</scope>
    <source>
        <strain evidence="2 3">H1</strain>
    </source>
</reference>
<feature type="domain" description="NodB homology" evidence="1">
    <location>
        <begin position="42"/>
        <end position="223"/>
    </location>
</feature>
<dbReference type="RefSeq" id="WP_143720174.1">
    <property type="nucleotide sequence ID" value="NZ_VKDB01000005.1"/>
</dbReference>
<comment type="caution">
    <text evidence="2">The sequence shown here is derived from an EMBL/GenBank/DDBJ whole genome shotgun (WGS) entry which is preliminary data.</text>
</comment>
<evidence type="ECO:0000313" key="2">
    <source>
        <dbReference type="EMBL" id="TSA86408.1"/>
    </source>
</evidence>
<evidence type="ECO:0000313" key="3">
    <source>
        <dbReference type="Proteomes" id="UP000316092"/>
    </source>
</evidence>
<organism evidence="2 3">
    <name type="scientific">Deinococcus detaillensis</name>
    <dbReference type="NCBI Taxonomy" id="2592048"/>
    <lineage>
        <taxon>Bacteria</taxon>
        <taxon>Thermotogati</taxon>
        <taxon>Deinococcota</taxon>
        <taxon>Deinococci</taxon>
        <taxon>Deinococcales</taxon>
        <taxon>Deinococcaceae</taxon>
        <taxon>Deinococcus</taxon>
    </lineage>
</organism>
<accession>A0A553V1S1</accession>
<dbReference type="Pfam" id="PF01522">
    <property type="entry name" value="Polysacc_deac_1"/>
    <property type="match status" value="1"/>
</dbReference>
<dbReference type="InterPro" id="IPR011330">
    <property type="entry name" value="Glyco_hydro/deAcase_b/a-brl"/>
</dbReference>
<name>A0A553V1S1_9DEIO</name>
<dbReference type="PROSITE" id="PS51677">
    <property type="entry name" value="NODB"/>
    <property type="match status" value="1"/>
</dbReference>